<name>A0A6B2L3Y6_9EUKA</name>
<keyword evidence="8" id="KW-0723">Serine/threonine-protein kinase</keyword>
<dbReference type="PANTHER" id="PTHR44329">
    <property type="entry name" value="SERINE/THREONINE-PROTEIN KINASE TNNI3K-RELATED"/>
    <property type="match status" value="1"/>
</dbReference>
<dbReference type="SUPFAM" id="SSF56112">
    <property type="entry name" value="Protein kinase-like (PK-like)"/>
    <property type="match status" value="1"/>
</dbReference>
<feature type="region of interest" description="Disordered" evidence="9">
    <location>
        <begin position="1"/>
        <end position="100"/>
    </location>
</feature>
<evidence type="ECO:0000259" key="10">
    <source>
        <dbReference type="PROSITE" id="PS50011"/>
    </source>
</evidence>
<dbReference type="InterPro" id="IPR008271">
    <property type="entry name" value="Ser/Thr_kinase_AS"/>
</dbReference>
<proteinExistence type="inferred from homology"/>
<feature type="domain" description="Protein kinase" evidence="10">
    <location>
        <begin position="188"/>
        <end position="443"/>
    </location>
</feature>
<evidence type="ECO:0000256" key="1">
    <source>
        <dbReference type="ARBA" id="ARBA00022679"/>
    </source>
</evidence>
<evidence type="ECO:0000256" key="8">
    <source>
        <dbReference type="RuleBase" id="RU000304"/>
    </source>
</evidence>
<feature type="compositionally biased region" description="Basic and acidic residues" evidence="9">
    <location>
        <begin position="23"/>
        <end position="55"/>
    </location>
</feature>
<dbReference type="GO" id="GO:0005524">
    <property type="term" value="F:ATP binding"/>
    <property type="evidence" value="ECO:0007669"/>
    <property type="project" value="UniProtKB-UniRule"/>
</dbReference>
<protein>
    <recommendedName>
        <fullName evidence="10">Protein kinase domain-containing protein</fullName>
    </recommendedName>
</protein>
<dbReference type="PROSITE" id="PS50011">
    <property type="entry name" value="PROTEIN_KINASE_DOM"/>
    <property type="match status" value="1"/>
</dbReference>
<dbReference type="EMBL" id="GIBP01002589">
    <property type="protein sequence ID" value="NDV31558.1"/>
    <property type="molecule type" value="Transcribed_RNA"/>
</dbReference>
<comment type="similarity">
    <text evidence="8">Belongs to the protein kinase superfamily.</text>
</comment>
<dbReference type="InterPro" id="IPR000719">
    <property type="entry name" value="Prot_kinase_dom"/>
</dbReference>
<sequence>MSVSSLPSSNQSNPNQEAQYTLNKEDDRKKERERIRERRMKISPDLSEKPKEPPEKPGSIHHSFSEKPTLREDLNRNKLERTNERPHAHVIKPKSEEIAAEERRRRIEKAKQDLAEKKKILQKQTEEEKRKLSEWQQSFNQSLASPAKLSIQSHPTKLIKEWEISKEEIVFQSDRIAMEADYRNLKLKDGKYCIGKGGFGAIYLVEYNNTLAAMKRTDTFGETNANQEFVQELGVLLRLRHPNIILYLGGSANTQEQFFLTELMECDLNYLIKQKDSRALWQNEGKYYALDIIRAITYIHRKNLVHKDVKTPNILIKRGCAKLGDFGLAKSVGNTIIVTQDRAYSAAWASPEQINPKSQITFPTDIYSFAIVIWEILSQQEPWEGCTNLQLMFATASGQFKDYHPFPPDTPKELTDLCLSSWSLNPADRPTADYFVTTLEKLLATKN</sequence>
<reference evidence="11" key="1">
    <citation type="journal article" date="2020" name="J. Eukaryot. Microbiol.">
        <title>De novo Sequencing, Assembly and Annotation of the Transcriptome for the Free-Living Testate Amoeba Arcella intermedia.</title>
        <authorList>
            <person name="Ribeiro G.M."/>
            <person name="Porfirio-Sousa A.L."/>
            <person name="Maurer-Alcala X.X."/>
            <person name="Katz L.A."/>
            <person name="Lahr D.J.G."/>
        </authorList>
    </citation>
    <scope>NUCLEOTIDE SEQUENCE</scope>
</reference>
<feature type="compositionally biased region" description="Low complexity" evidence="9">
    <location>
        <begin position="1"/>
        <end position="16"/>
    </location>
</feature>
<comment type="catalytic activity">
    <reaction evidence="5">
        <text>L-threonyl-[protein] + ATP = O-phospho-L-threonyl-[protein] + ADP + H(+)</text>
        <dbReference type="Rhea" id="RHEA:46608"/>
        <dbReference type="Rhea" id="RHEA-COMP:11060"/>
        <dbReference type="Rhea" id="RHEA-COMP:11605"/>
        <dbReference type="ChEBI" id="CHEBI:15378"/>
        <dbReference type="ChEBI" id="CHEBI:30013"/>
        <dbReference type="ChEBI" id="CHEBI:30616"/>
        <dbReference type="ChEBI" id="CHEBI:61977"/>
        <dbReference type="ChEBI" id="CHEBI:456216"/>
        <dbReference type="EC" id="2.7.11.1"/>
    </reaction>
</comment>
<keyword evidence="1" id="KW-0808">Transferase</keyword>
<evidence type="ECO:0000256" key="3">
    <source>
        <dbReference type="ARBA" id="ARBA00022777"/>
    </source>
</evidence>
<accession>A0A6B2L3Y6</accession>
<dbReference type="PANTHER" id="PTHR44329:SF288">
    <property type="entry name" value="MITOGEN-ACTIVATED PROTEIN KINASE KINASE KINASE 20"/>
    <property type="match status" value="1"/>
</dbReference>
<dbReference type="Pfam" id="PF00069">
    <property type="entry name" value="Pkinase"/>
    <property type="match status" value="1"/>
</dbReference>
<evidence type="ECO:0000313" key="11">
    <source>
        <dbReference type="EMBL" id="NDV31558.1"/>
    </source>
</evidence>
<dbReference type="InterPro" id="IPR011009">
    <property type="entry name" value="Kinase-like_dom_sf"/>
</dbReference>
<evidence type="ECO:0000256" key="2">
    <source>
        <dbReference type="ARBA" id="ARBA00022741"/>
    </source>
</evidence>
<keyword evidence="4 7" id="KW-0067">ATP-binding</keyword>
<evidence type="ECO:0000256" key="7">
    <source>
        <dbReference type="PROSITE-ProRule" id="PRU10141"/>
    </source>
</evidence>
<feature type="binding site" evidence="7">
    <location>
        <position position="215"/>
    </location>
    <ligand>
        <name>ATP</name>
        <dbReference type="ChEBI" id="CHEBI:30616"/>
    </ligand>
</feature>
<dbReference type="InterPro" id="IPR051681">
    <property type="entry name" value="Ser/Thr_Kinases-Pseudokinases"/>
</dbReference>
<keyword evidence="3" id="KW-0418">Kinase</keyword>
<evidence type="ECO:0000256" key="5">
    <source>
        <dbReference type="ARBA" id="ARBA00047899"/>
    </source>
</evidence>
<dbReference type="PROSITE" id="PS00108">
    <property type="entry name" value="PROTEIN_KINASE_ST"/>
    <property type="match status" value="1"/>
</dbReference>
<dbReference type="InterPro" id="IPR017441">
    <property type="entry name" value="Protein_kinase_ATP_BS"/>
</dbReference>
<dbReference type="Gene3D" id="1.10.510.10">
    <property type="entry name" value="Transferase(Phosphotransferase) domain 1"/>
    <property type="match status" value="1"/>
</dbReference>
<dbReference type="AlphaFoldDB" id="A0A6B2L3Y6"/>
<dbReference type="GO" id="GO:0004674">
    <property type="term" value="F:protein serine/threonine kinase activity"/>
    <property type="evidence" value="ECO:0007669"/>
    <property type="project" value="UniProtKB-KW"/>
</dbReference>
<feature type="compositionally biased region" description="Basic and acidic residues" evidence="9">
    <location>
        <begin position="63"/>
        <end position="100"/>
    </location>
</feature>
<keyword evidence="2 7" id="KW-0547">Nucleotide-binding</keyword>
<comment type="catalytic activity">
    <reaction evidence="6">
        <text>L-seryl-[protein] + ATP = O-phospho-L-seryl-[protein] + ADP + H(+)</text>
        <dbReference type="Rhea" id="RHEA:17989"/>
        <dbReference type="Rhea" id="RHEA-COMP:9863"/>
        <dbReference type="Rhea" id="RHEA-COMP:11604"/>
        <dbReference type="ChEBI" id="CHEBI:15378"/>
        <dbReference type="ChEBI" id="CHEBI:29999"/>
        <dbReference type="ChEBI" id="CHEBI:30616"/>
        <dbReference type="ChEBI" id="CHEBI:83421"/>
        <dbReference type="ChEBI" id="CHEBI:456216"/>
        <dbReference type="EC" id="2.7.11.1"/>
    </reaction>
</comment>
<dbReference type="PROSITE" id="PS00107">
    <property type="entry name" value="PROTEIN_KINASE_ATP"/>
    <property type="match status" value="1"/>
</dbReference>
<dbReference type="SMART" id="SM00220">
    <property type="entry name" value="S_TKc"/>
    <property type="match status" value="1"/>
</dbReference>
<organism evidence="11">
    <name type="scientific">Arcella intermedia</name>
    <dbReference type="NCBI Taxonomy" id="1963864"/>
    <lineage>
        <taxon>Eukaryota</taxon>
        <taxon>Amoebozoa</taxon>
        <taxon>Tubulinea</taxon>
        <taxon>Elardia</taxon>
        <taxon>Arcellinida</taxon>
        <taxon>Sphaerothecina</taxon>
        <taxon>Arcellidae</taxon>
        <taxon>Arcella</taxon>
    </lineage>
</organism>
<evidence type="ECO:0000256" key="9">
    <source>
        <dbReference type="SAM" id="MobiDB-lite"/>
    </source>
</evidence>
<evidence type="ECO:0000256" key="4">
    <source>
        <dbReference type="ARBA" id="ARBA00022840"/>
    </source>
</evidence>
<evidence type="ECO:0000256" key="6">
    <source>
        <dbReference type="ARBA" id="ARBA00048679"/>
    </source>
</evidence>